<dbReference type="Gene3D" id="1.20.1280.50">
    <property type="match status" value="1"/>
</dbReference>
<evidence type="ECO:0000313" key="4">
    <source>
        <dbReference type="Proteomes" id="UP001217089"/>
    </source>
</evidence>
<dbReference type="Proteomes" id="UP001217089">
    <property type="component" value="Unassembled WGS sequence"/>
</dbReference>
<dbReference type="SMART" id="SM01204">
    <property type="entry name" value="FIST_C"/>
    <property type="match status" value="1"/>
</dbReference>
<dbReference type="InterPro" id="IPR001810">
    <property type="entry name" value="F-box_dom"/>
</dbReference>
<evidence type="ECO:0000259" key="2">
    <source>
        <dbReference type="SMART" id="SM01204"/>
    </source>
</evidence>
<evidence type="ECO:0000313" key="3">
    <source>
        <dbReference type="EMBL" id="KAJ8303921.1"/>
    </source>
</evidence>
<dbReference type="InterPro" id="IPR019494">
    <property type="entry name" value="FIST_C"/>
</dbReference>
<evidence type="ECO:0000256" key="1">
    <source>
        <dbReference type="SAM" id="MobiDB-lite"/>
    </source>
</evidence>
<proteinExistence type="predicted"/>
<comment type="caution">
    <text evidence="3">The sequence shown here is derived from an EMBL/GenBank/DDBJ whole genome shotgun (WGS) entry which is preliminary data.</text>
</comment>
<dbReference type="PANTHER" id="PTHR14939">
    <property type="entry name" value="F-BOX ONLY PROTEIN 22"/>
    <property type="match status" value="1"/>
</dbReference>
<dbReference type="EMBL" id="JARBDR010000903">
    <property type="protein sequence ID" value="KAJ8303921.1"/>
    <property type="molecule type" value="Genomic_DNA"/>
</dbReference>
<feature type="domain" description="FIST C-domain" evidence="2">
    <location>
        <begin position="255"/>
        <end position="380"/>
    </location>
</feature>
<dbReference type="PANTHER" id="PTHR14939:SF5">
    <property type="entry name" value="F-BOX ONLY PROTEIN 22"/>
    <property type="match status" value="1"/>
</dbReference>
<feature type="compositionally biased region" description="Low complexity" evidence="1">
    <location>
        <begin position="390"/>
        <end position="418"/>
    </location>
</feature>
<name>A0ABQ9EF29_TEGGR</name>
<gene>
    <name evidence="3" type="ORF">KUTeg_017504</name>
</gene>
<dbReference type="Pfam" id="PF10442">
    <property type="entry name" value="FIST_C"/>
    <property type="match status" value="1"/>
</dbReference>
<sequence length="449" mass="50332">MEDYTTEIHPGTSTSMDSIKYDFMTPNSNPAQVLQNVPVVINKILRPLPAKTLNTCARVCRTWNDLCKTIKKSRKDLSWMFVECEEDENEEILVSQIKTFIENLSSQPKQLLLFCTTNLYEKPLKVPSRHGTRLPRAAKCEVMDVGDLMKKILPKDCKLLAMSADGIVGTESKTNKPVEVESRYGLSCLCLPQIEGLEVYSFNVDIYTYANRMDESSSGLFDIKQVTTVPEGKEVKAILFFCDEPFCPPEIGYTLLQHYKNTVVAGGYVDNLISPEECSHDPTGQSLASLMCVTFCGPRLHAVSVVIREEIKTIEEVEKAMRKLKDCNLPEEKSFAFMFACVGRGHSHYGRDNVEADIFRKYFPKTPLLGFFGNGEVGFNFLQKYDRMPSQSSSEANSSSSSSSSRSSSSSFRSSSNSARTDPKVTNQVRPLPKLYHAYTTIICLMSIS</sequence>
<reference evidence="3 4" key="1">
    <citation type="submission" date="2022-12" db="EMBL/GenBank/DDBJ databases">
        <title>Chromosome-level genome of Tegillarca granosa.</title>
        <authorList>
            <person name="Kim J."/>
        </authorList>
    </citation>
    <scope>NUCLEOTIDE SEQUENCE [LARGE SCALE GENOMIC DNA]</scope>
    <source>
        <strain evidence="3">Teg-2019</strain>
        <tissue evidence="3">Adductor muscle</tissue>
    </source>
</reference>
<organism evidence="3 4">
    <name type="scientific">Tegillarca granosa</name>
    <name type="common">Malaysian cockle</name>
    <name type="synonym">Anadara granosa</name>
    <dbReference type="NCBI Taxonomy" id="220873"/>
    <lineage>
        <taxon>Eukaryota</taxon>
        <taxon>Metazoa</taxon>
        <taxon>Spiralia</taxon>
        <taxon>Lophotrochozoa</taxon>
        <taxon>Mollusca</taxon>
        <taxon>Bivalvia</taxon>
        <taxon>Autobranchia</taxon>
        <taxon>Pteriomorphia</taxon>
        <taxon>Arcoida</taxon>
        <taxon>Arcoidea</taxon>
        <taxon>Arcidae</taxon>
        <taxon>Tegillarca</taxon>
    </lineage>
</organism>
<dbReference type="SUPFAM" id="SSF81383">
    <property type="entry name" value="F-box domain"/>
    <property type="match status" value="1"/>
</dbReference>
<feature type="region of interest" description="Disordered" evidence="1">
    <location>
        <begin position="390"/>
        <end position="426"/>
    </location>
</feature>
<accession>A0ABQ9EF29</accession>
<dbReference type="Pfam" id="PF00646">
    <property type="entry name" value="F-box"/>
    <property type="match status" value="1"/>
</dbReference>
<dbReference type="InterPro" id="IPR036047">
    <property type="entry name" value="F-box-like_dom_sf"/>
</dbReference>
<keyword evidence="4" id="KW-1185">Reference proteome</keyword>
<protein>
    <recommendedName>
        <fullName evidence="2">FIST C-domain domain-containing protein</fullName>
    </recommendedName>
</protein>